<feature type="compositionally biased region" description="Polar residues" evidence="1">
    <location>
        <begin position="21"/>
        <end position="32"/>
    </location>
</feature>
<proteinExistence type="predicted"/>
<organism evidence="2">
    <name type="scientific">uncultured Solirubrobacteraceae bacterium</name>
    <dbReference type="NCBI Taxonomy" id="1162706"/>
    <lineage>
        <taxon>Bacteria</taxon>
        <taxon>Bacillati</taxon>
        <taxon>Actinomycetota</taxon>
        <taxon>Thermoleophilia</taxon>
        <taxon>Solirubrobacterales</taxon>
        <taxon>Solirubrobacteraceae</taxon>
        <taxon>environmental samples</taxon>
    </lineage>
</organism>
<feature type="non-terminal residue" evidence="2">
    <location>
        <position position="39"/>
    </location>
</feature>
<dbReference type="AlphaFoldDB" id="A0A6J4U173"/>
<evidence type="ECO:0000313" key="2">
    <source>
        <dbReference type="EMBL" id="CAA9537574.1"/>
    </source>
</evidence>
<protein>
    <submittedName>
        <fullName evidence="2">Uncharacterized protein</fullName>
    </submittedName>
</protein>
<name>A0A6J4U173_9ACTN</name>
<gene>
    <name evidence="2" type="ORF">AVDCRST_MAG85-4274</name>
</gene>
<accession>A0A6J4U173</accession>
<evidence type="ECO:0000256" key="1">
    <source>
        <dbReference type="SAM" id="MobiDB-lite"/>
    </source>
</evidence>
<feature type="region of interest" description="Disordered" evidence="1">
    <location>
        <begin position="12"/>
        <end position="39"/>
    </location>
</feature>
<reference evidence="2" key="1">
    <citation type="submission" date="2020-02" db="EMBL/GenBank/DDBJ databases">
        <authorList>
            <person name="Meier V. D."/>
        </authorList>
    </citation>
    <scope>NUCLEOTIDE SEQUENCE</scope>
    <source>
        <strain evidence="2">AVDCRST_MAG85</strain>
    </source>
</reference>
<dbReference type="EMBL" id="CADCVT010000486">
    <property type="protein sequence ID" value="CAA9537574.1"/>
    <property type="molecule type" value="Genomic_DNA"/>
</dbReference>
<sequence length="39" mass="4134">MDIPTEHILDWSGGGAFTDVSGGSSVENSLYYSDQAPDD</sequence>